<dbReference type="InterPro" id="IPR036188">
    <property type="entry name" value="FAD/NAD-bd_sf"/>
</dbReference>
<dbReference type="RefSeq" id="XP_021876281.1">
    <property type="nucleotide sequence ID" value="XM_022022287.1"/>
</dbReference>
<protein>
    <recommendedName>
        <fullName evidence="2">Rab GDP dissociation inhibitor</fullName>
    </recommendedName>
</protein>
<dbReference type="FunCoup" id="A0A1Y2G845">
    <property type="interactions" value="627"/>
</dbReference>
<dbReference type="PANTHER" id="PTHR11787:SF8">
    <property type="entry name" value="RAB GDP DISSOCIATION INHIBITOR"/>
    <property type="match status" value="1"/>
</dbReference>
<dbReference type="SUPFAM" id="SSF54373">
    <property type="entry name" value="FAD-linked reductases, C-terminal domain"/>
    <property type="match status" value="1"/>
</dbReference>
<comment type="similarity">
    <text evidence="1 2">Belongs to the Rab GDI family.</text>
</comment>
<dbReference type="GO" id="GO:0015031">
    <property type="term" value="P:protein transport"/>
    <property type="evidence" value="ECO:0007669"/>
    <property type="project" value="InterPro"/>
</dbReference>
<gene>
    <name evidence="3" type="ORF">BCR41DRAFT_342392</name>
</gene>
<dbReference type="Gene3D" id="3.50.50.60">
    <property type="entry name" value="FAD/NAD(P)-binding domain"/>
    <property type="match status" value="1"/>
</dbReference>
<dbReference type="GO" id="GO:0005093">
    <property type="term" value="F:Rab GDP-dissociation inhibitor activity"/>
    <property type="evidence" value="ECO:0007669"/>
    <property type="project" value="InterPro"/>
</dbReference>
<dbReference type="OrthoDB" id="9446342at2759"/>
<organism evidence="3 4">
    <name type="scientific">Lobosporangium transversale</name>
    <dbReference type="NCBI Taxonomy" id="64571"/>
    <lineage>
        <taxon>Eukaryota</taxon>
        <taxon>Fungi</taxon>
        <taxon>Fungi incertae sedis</taxon>
        <taxon>Mucoromycota</taxon>
        <taxon>Mortierellomycotina</taxon>
        <taxon>Mortierellomycetes</taxon>
        <taxon>Mortierellales</taxon>
        <taxon>Mortierellaceae</taxon>
        <taxon>Lobosporangium</taxon>
    </lineage>
</organism>
<dbReference type="EMBL" id="MCFF01000061">
    <property type="protein sequence ID" value="ORZ02053.1"/>
    <property type="molecule type" value="Genomic_DNA"/>
</dbReference>
<comment type="caution">
    <text evidence="3">The sequence shown here is derived from an EMBL/GenBank/DDBJ whole genome shotgun (WGS) entry which is preliminary data.</text>
</comment>
<proteinExistence type="inferred from homology"/>
<dbReference type="Proteomes" id="UP000193648">
    <property type="component" value="Unassembled WGS sequence"/>
</dbReference>
<dbReference type="AlphaFoldDB" id="A0A1Y2G845"/>
<dbReference type="Gene3D" id="1.10.405.10">
    <property type="entry name" value="Guanine Nucleotide Dissociation Inhibitor, domain 1"/>
    <property type="match status" value="1"/>
</dbReference>
<evidence type="ECO:0000313" key="4">
    <source>
        <dbReference type="Proteomes" id="UP000193648"/>
    </source>
</evidence>
<reference evidence="3 4" key="1">
    <citation type="submission" date="2016-07" db="EMBL/GenBank/DDBJ databases">
        <title>Pervasive Adenine N6-methylation of Active Genes in Fungi.</title>
        <authorList>
            <consortium name="DOE Joint Genome Institute"/>
            <person name="Mondo S.J."/>
            <person name="Dannebaum R.O."/>
            <person name="Kuo R.C."/>
            <person name="Labutti K."/>
            <person name="Haridas S."/>
            <person name="Kuo A."/>
            <person name="Salamov A."/>
            <person name="Ahrendt S.R."/>
            <person name="Lipzen A."/>
            <person name="Sullivan W."/>
            <person name="Andreopoulos W.B."/>
            <person name="Clum A."/>
            <person name="Lindquist E."/>
            <person name="Daum C."/>
            <person name="Ramamoorthy G.K."/>
            <person name="Gryganskyi A."/>
            <person name="Culley D."/>
            <person name="Magnuson J.K."/>
            <person name="James T.Y."/>
            <person name="O'Malley M.A."/>
            <person name="Stajich J.E."/>
            <person name="Spatafora J.W."/>
            <person name="Visel A."/>
            <person name="Grigoriev I.V."/>
        </authorList>
    </citation>
    <scope>NUCLEOTIDE SEQUENCE [LARGE SCALE GENOMIC DNA]</scope>
    <source>
        <strain evidence="3 4">NRRL 3116</strain>
    </source>
</reference>
<dbReference type="Gene3D" id="3.30.519.10">
    <property type="entry name" value="Guanine Nucleotide Dissociation Inhibitor, domain 2"/>
    <property type="match status" value="1"/>
</dbReference>
<evidence type="ECO:0000313" key="3">
    <source>
        <dbReference type="EMBL" id="ORZ02053.1"/>
    </source>
</evidence>
<dbReference type="InterPro" id="IPR018203">
    <property type="entry name" value="GDP_dissociation_inhibitor"/>
</dbReference>
<dbReference type="GO" id="GO:0007264">
    <property type="term" value="P:small GTPase-mediated signal transduction"/>
    <property type="evidence" value="ECO:0007669"/>
    <property type="project" value="InterPro"/>
</dbReference>
<dbReference type="PANTHER" id="PTHR11787">
    <property type="entry name" value="RAB GDP-DISSOCIATION INHIBITOR"/>
    <property type="match status" value="1"/>
</dbReference>
<dbReference type="SUPFAM" id="SSF51905">
    <property type="entry name" value="FAD/NAD(P)-binding domain"/>
    <property type="match status" value="2"/>
</dbReference>
<dbReference type="STRING" id="64571.A0A1Y2G845"/>
<dbReference type="GeneID" id="33564131"/>
<dbReference type="PRINTS" id="PR00891">
    <property type="entry name" value="RABGDIREP"/>
</dbReference>
<dbReference type="InterPro" id="IPR000806">
    <property type="entry name" value="RabGDI"/>
</dbReference>
<name>A0A1Y2G845_9FUNG</name>
<evidence type="ECO:0000256" key="2">
    <source>
        <dbReference type="RuleBase" id="RU363124"/>
    </source>
</evidence>
<sequence length="444" mass="49638">MDEQYDIIVLGTGLTECILSGLLSIEGKKVLHLDRNAYYGGESASLNLTQLFKKFRGDEAPSSSLGNDTSYNVDLVPKFMMANGELVKILTHTAVTRYINFKQIAGSFVYRDGKIAKVPTTEVEAALSPLVGVMEKNRVRKFFEYVQNYNLEDPSTQNGLDIRTVSMEDVYKSFELEAGTIDFIGHALALHLDDSYLTRPAQETFERIRLYVSSMARYGKSPYLYPVYGLGDLPQGFARLSAVYGSTYMLDKKVDEIVYDANGKATGVRSGDEVAKASQIICDPSYAPNKVQKKARVIRAICLLNGPIPHTDKADSFQLIIPQNQVKRKHDIYIAGLSATHGVCDKDYYLAIVSTIVETENPEQEIQPALDLLGPYVEKFVQVADICEPIQDGTQDQVFVSKSYDATSHFESVCDDVKDLYKRITGNELVLKQRQTLEEEYKEA</sequence>
<dbReference type="PRINTS" id="PR00892">
    <property type="entry name" value="RABGDI"/>
</dbReference>
<dbReference type="FunFam" id="1.10.405.10:FF:000001">
    <property type="entry name" value="Rab GDP dissociation inhibitor"/>
    <property type="match status" value="1"/>
</dbReference>
<keyword evidence="4" id="KW-1185">Reference proteome</keyword>
<dbReference type="Pfam" id="PF00996">
    <property type="entry name" value="GDI"/>
    <property type="match status" value="1"/>
</dbReference>
<accession>A0A1Y2G845</accession>
<dbReference type="GO" id="GO:0016192">
    <property type="term" value="P:vesicle-mediated transport"/>
    <property type="evidence" value="ECO:0007669"/>
    <property type="project" value="TreeGrafter"/>
</dbReference>
<dbReference type="GO" id="GO:0005737">
    <property type="term" value="C:cytoplasm"/>
    <property type="evidence" value="ECO:0007669"/>
    <property type="project" value="TreeGrafter"/>
</dbReference>
<evidence type="ECO:0000256" key="1">
    <source>
        <dbReference type="ARBA" id="ARBA00005593"/>
    </source>
</evidence>
<dbReference type="InParanoid" id="A0A1Y2G845"/>